<dbReference type="EMBL" id="BMDG01000011">
    <property type="protein sequence ID" value="GGI10416.1"/>
    <property type="molecule type" value="Genomic_DNA"/>
</dbReference>
<dbReference type="PANTHER" id="PTHR43289:SF6">
    <property type="entry name" value="SERINE_THREONINE-PROTEIN KINASE NEKL-3"/>
    <property type="match status" value="1"/>
</dbReference>
<dbReference type="Gene3D" id="3.30.200.20">
    <property type="entry name" value="Phosphorylase Kinase, domain 1"/>
    <property type="match status" value="1"/>
</dbReference>
<evidence type="ECO:0000256" key="1">
    <source>
        <dbReference type="ARBA" id="ARBA00012513"/>
    </source>
</evidence>
<dbReference type="Proteomes" id="UP000632535">
    <property type="component" value="Unassembled WGS sequence"/>
</dbReference>
<evidence type="ECO:0000256" key="8">
    <source>
        <dbReference type="SAM" id="Phobius"/>
    </source>
</evidence>
<reference evidence="11" key="1">
    <citation type="journal article" date="2019" name="Int. J. Syst. Evol. Microbiol.">
        <title>The Global Catalogue of Microorganisms (GCM) 10K type strain sequencing project: providing services to taxonomists for standard genome sequencing and annotation.</title>
        <authorList>
            <consortium name="The Broad Institute Genomics Platform"/>
            <consortium name="The Broad Institute Genome Sequencing Center for Infectious Disease"/>
            <person name="Wu L."/>
            <person name="Ma J."/>
        </authorList>
    </citation>
    <scope>NUCLEOTIDE SEQUENCE [LARGE SCALE GENOMIC DNA]</scope>
    <source>
        <strain evidence="11">CCM 8653</strain>
    </source>
</reference>
<keyword evidence="8" id="KW-0472">Membrane</keyword>
<evidence type="ECO:0000259" key="9">
    <source>
        <dbReference type="PROSITE" id="PS50011"/>
    </source>
</evidence>
<dbReference type="InterPro" id="IPR000719">
    <property type="entry name" value="Prot_kinase_dom"/>
</dbReference>
<feature type="compositionally biased region" description="Low complexity" evidence="7">
    <location>
        <begin position="488"/>
        <end position="502"/>
    </location>
</feature>
<keyword evidence="5" id="KW-0418">Kinase</keyword>
<feature type="compositionally biased region" description="Low complexity" evidence="7">
    <location>
        <begin position="287"/>
        <end position="307"/>
    </location>
</feature>
<dbReference type="SMART" id="SM00220">
    <property type="entry name" value="S_TKc"/>
    <property type="match status" value="1"/>
</dbReference>
<keyword evidence="11" id="KW-1185">Reference proteome</keyword>
<dbReference type="PROSITE" id="PS00108">
    <property type="entry name" value="PROTEIN_KINASE_ST"/>
    <property type="match status" value="1"/>
</dbReference>
<dbReference type="PROSITE" id="PS50011">
    <property type="entry name" value="PROTEIN_KINASE_DOM"/>
    <property type="match status" value="1"/>
</dbReference>
<evidence type="ECO:0000256" key="2">
    <source>
        <dbReference type="ARBA" id="ARBA00022527"/>
    </source>
</evidence>
<evidence type="ECO:0000256" key="7">
    <source>
        <dbReference type="SAM" id="MobiDB-lite"/>
    </source>
</evidence>
<feature type="compositionally biased region" description="Polar residues" evidence="7">
    <location>
        <begin position="513"/>
        <end position="524"/>
    </location>
</feature>
<feature type="region of interest" description="Disordered" evidence="7">
    <location>
        <begin position="279"/>
        <end position="427"/>
    </location>
</feature>
<feature type="compositionally biased region" description="Basic and acidic residues" evidence="7">
    <location>
        <begin position="375"/>
        <end position="388"/>
    </location>
</feature>
<feature type="region of interest" description="Disordered" evidence="7">
    <location>
        <begin position="488"/>
        <end position="546"/>
    </location>
</feature>
<dbReference type="InterPro" id="IPR011009">
    <property type="entry name" value="Kinase-like_dom_sf"/>
</dbReference>
<evidence type="ECO:0000313" key="11">
    <source>
        <dbReference type="Proteomes" id="UP000632535"/>
    </source>
</evidence>
<dbReference type="EC" id="2.7.11.1" evidence="1"/>
<feature type="compositionally biased region" description="Low complexity" evidence="7">
    <location>
        <begin position="316"/>
        <end position="350"/>
    </location>
</feature>
<protein>
    <recommendedName>
        <fullName evidence="1">non-specific serine/threonine protein kinase</fullName>
        <ecNumber evidence="1">2.7.11.1</ecNumber>
    </recommendedName>
</protein>
<dbReference type="RefSeq" id="WP_188524632.1">
    <property type="nucleotide sequence ID" value="NZ_BMDG01000011.1"/>
</dbReference>
<keyword evidence="2" id="KW-0723">Serine/threonine-protein kinase</keyword>
<dbReference type="Gene3D" id="1.10.510.10">
    <property type="entry name" value="Transferase(Phosphotransferase) domain 1"/>
    <property type="match status" value="1"/>
</dbReference>
<evidence type="ECO:0000256" key="5">
    <source>
        <dbReference type="ARBA" id="ARBA00022777"/>
    </source>
</evidence>
<feature type="compositionally biased region" description="Low complexity" evidence="7">
    <location>
        <begin position="398"/>
        <end position="423"/>
    </location>
</feature>
<comment type="caution">
    <text evidence="10">The sequence shown here is derived from an EMBL/GenBank/DDBJ whole genome shotgun (WGS) entry which is preliminary data.</text>
</comment>
<proteinExistence type="predicted"/>
<dbReference type="PANTHER" id="PTHR43289">
    <property type="entry name" value="MITOGEN-ACTIVATED PROTEIN KINASE KINASE KINASE 20-RELATED"/>
    <property type="match status" value="1"/>
</dbReference>
<sequence length="546" mass="56422">MRPSSGLALGERYLLTRRIAVGGMGEVWVADDTYLGREIAVKVLREEYTGNEDFLRRLRTEARNSAALSHPNIAQMYDYGEQDGAGFLVMELVLGEPLADLLEREPVVTPRKLLPILSATSRGLHHAHLAKVVHRDVKPGNILLEHGGSVKITDFGVSLAANQAPMTATGMVMGTAQYLSPEQAVGQAATPASDLYALGVVAYEATAGKRPFTGSTPVDIAVAHVNATVPPLPSHVHPGLASVIERMLEKDPGKRPASAAALADELDALAREIAEDPLGARSRSARRAASARAAGRPARAVPAHAAPTDSGPGGVPSPFAPVGSVPPSAPSASSSPATPVDDPVDAARAAHQAEADRAAPDPFGPDKPAVRAYPLRRDVRAGAQEARRPQTRRTGADAQRATPAATSSRASSAATPKRTSTTTGQRFGPLGRLSWPLLALVGLLVVLLLATLVQAIAAPDDAAAAAAALLVVPALTRGALATPYAATAGPTAARTTAGVAGAPRERGPAPTLPGTTNVRASVSPDSGMMHRDSSRASRATTTEKDD</sequence>
<dbReference type="Pfam" id="PF00069">
    <property type="entry name" value="Pkinase"/>
    <property type="match status" value="1"/>
</dbReference>
<feature type="domain" description="Protein kinase" evidence="9">
    <location>
        <begin position="13"/>
        <end position="269"/>
    </location>
</feature>
<keyword evidence="8" id="KW-1133">Transmembrane helix</keyword>
<feature type="transmembrane region" description="Helical" evidence="8">
    <location>
        <begin position="435"/>
        <end position="456"/>
    </location>
</feature>
<evidence type="ECO:0000256" key="4">
    <source>
        <dbReference type="ARBA" id="ARBA00022741"/>
    </source>
</evidence>
<dbReference type="InterPro" id="IPR008271">
    <property type="entry name" value="Ser/Thr_kinase_AS"/>
</dbReference>
<organism evidence="10 11">
    <name type="scientific">Isoptericola cucumis</name>
    <dbReference type="NCBI Taxonomy" id="1776856"/>
    <lineage>
        <taxon>Bacteria</taxon>
        <taxon>Bacillati</taxon>
        <taxon>Actinomycetota</taxon>
        <taxon>Actinomycetes</taxon>
        <taxon>Micrococcales</taxon>
        <taxon>Promicromonosporaceae</taxon>
        <taxon>Isoptericola</taxon>
    </lineage>
</organism>
<keyword evidence="6" id="KW-0067">ATP-binding</keyword>
<evidence type="ECO:0000313" key="10">
    <source>
        <dbReference type="EMBL" id="GGI10416.1"/>
    </source>
</evidence>
<evidence type="ECO:0000256" key="6">
    <source>
        <dbReference type="ARBA" id="ARBA00022840"/>
    </source>
</evidence>
<keyword evidence="4" id="KW-0547">Nucleotide-binding</keyword>
<feature type="compositionally biased region" description="Basic and acidic residues" evidence="7">
    <location>
        <begin position="528"/>
        <end position="546"/>
    </location>
</feature>
<dbReference type="CDD" id="cd14014">
    <property type="entry name" value="STKc_PknB_like"/>
    <property type="match status" value="1"/>
</dbReference>
<keyword evidence="3" id="KW-0808">Transferase</keyword>
<evidence type="ECO:0000256" key="3">
    <source>
        <dbReference type="ARBA" id="ARBA00022679"/>
    </source>
</evidence>
<keyword evidence="8" id="KW-0812">Transmembrane</keyword>
<gene>
    <name evidence="10" type="ORF">GCM10007368_31130</name>
</gene>
<name>A0ABQ2BBG3_9MICO</name>
<accession>A0ABQ2BBG3</accession>
<dbReference type="SUPFAM" id="SSF56112">
    <property type="entry name" value="Protein kinase-like (PK-like)"/>
    <property type="match status" value="1"/>
</dbReference>